<organism evidence="1 2">
    <name type="scientific">Candidatus Methanomarinus sp</name>
    <dbReference type="NCBI Taxonomy" id="3386244"/>
    <lineage>
        <taxon>Archaea</taxon>
        <taxon>Methanobacteriati</taxon>
        <taxon>Methanobacteriota</taxon>
        <taxon>Stenosarchaea group</taxon>
        <taxon>Methanomicrobia</taxon>
        <taxon>Methanosarcinales</taxon>
        <taxon>ANME-2 cluster</taxon>
        <taxon>Candidatus Methanocomedenaceae</taxon>
        <taxon>Candidatus Methanomarinus</taxon>
    </lineage>
</organism>
<proteinExistence type="predicted"/>
<dbReference type="EMBL" id="QYBA01000215">
    <property type="protein sequence ID" value="TKY91334.1"/>
    <property type="molecule type" value="Genomic_DNA"/>
</dbReference>
<name>A0AC61S9I1_9EURY</name>
<comment type="caution">
    <text evidence="1">The sequence shown here is derived from an EMBL/GenBank/DDBJ whole genome shotgun (WGS) entry which is preliminary data.</text>
</comment>
<accession>A0AC61S9I1</accession>
<dbReference type="Proteomes" id="UP000315423">
    <property type="component" value="Unassembled WGS sequence"/>
</dbReference>
<gene>
    <name evidence="1" type="ORF">C5S46_06380</name>
</gene>
<protein>
    <submittedName>
        <fullName evidence="1">DUF1837 domain-containing protein</fullName>
    </submittedName>
</protein>
<evidence type="ECO:0000313" key="1">
    <source>
        <dbReference type="EMBL" id="TKY91334.1"/>
    </source>
</evidence>
<reference evidence="1" key="1">
    <citation type="submission" date="2018-09" db="EMBL/GenBank/DDBJ databases">
        <title>A genomic encyclopedia of anaerobic methanotrophic archaea.</title>
        <authorList>
            <person name="Skennerton C.T."/>
            <person name="Chadwick G.L."/>
            <person name="Laso-Perez R."/>
            <person name="Leu A.O."/>
            <person name="Speth D.R."/>
            <person name="Yu H."/>
            <person name="Morgan-Lang C."/>
            <person name="Hatzenpichler R."/>
            <person name="Goudeau D."/>
            <person name="Malmstrom R."/>
            <person name="Woyke T."/>
            <person name="Hallam S."/>
            <person name="Tyson G.W."/>
            <person name="Wegener G."/>
            <person name="Boetius A."/>
            <person name="Orphan V.J."/>
        </authorList>
    </citation>
    <scope>NUCLEOTIDE SEQUENCE</scope>
    <source>
        <strain evidence="1">CONS3730D10UFb2</strain>
    </source>
</reference>
<evidence type="ECO:0000313" key="2">
    <source>
        <dbReference type="Proteomes" id="UP000315423"/>
    </source>
</evidence>
<sequence length="139" mass="16338">MNDEITKEKVNELLTHTESLINHIYWFKPDLNIQPSKEHIGTAINYTDIQERKDDFLKELVNTVASWVYSKAKSKQIVDERLSKVDFDYGNAYSFLTTQAFSKFRPGQPQGQFGELLLFNFIQYFFMAAPLFRKQRITT</sequence>